<dbReference type="AlphaFoldDB" id="A0A6J4HPB4"/>
<proteinExistence type="predicted"/>
<protein>
    <submittedName>
        <fullName evidence="1">Uncharacterized protein</fullName>
    </submittedName>
</protein>
<name>A0A6J4HPB4_9BACT</name>
<organism evidence="1">
    <name type="scientific">uncultured Chthoniobacterales bacterium</name>
    <dbReference type="NCBI Taxonomy" id="1836801"/>
    <lineage>
        <taxon>Bacteria</taxon>
        <taxon>Pseudomonadati</taxon>
        <taxon>Verrucomicrobiota</taxon>
        <taxon>Spartobacteria</taxon>
        <taxon>Chthoniobacterales</taxon>
        <taxon>environmental samples</taxon>
    </lineage>
</organism>
<reference evidence="1" key="1">
    <citation type="submission" date="2020-02" db="EMBL/GenBank/DDBJ databases">
        <authorList>
            <person name="Meier V. D."/>
        </authorList>
    </citation>
    <scope>NUCLEOTIDE SEQUENCE</scope>
    <source>
        <strain evidence="1">AVDCRST_MAG42</strain>
    </source>
</reference>
<evidence type="ECO:0000313" key="1">
    <source>
        <dbReference type="EMBL" id="CAA9229014.1"/>
    </source>
</evidence>
<gene>
    <name evidence="1" type="ORF">AVDCRST_MAG42-1024</name>
</gene>
<sequence>MRAPETRGAAAGPDDFANIRIENLCDVGFDQAYQLLRSAPREALTTWSRRLEALPAGARRTAAVKTFFKTLAQIDARTAVDLALALDRHDPRWAAIGSVSNAVPVAELPEVARMFTALNEKVSVNDLIGTWSRSDPAAAAEFLAAYPGDVENEDVASLMMNWAALDPAAAANWLAHAEPKRRVPETYASFYAGWVEHDRAAAFADLAARAGDETFLKAIETVAQNLFTESPDAARAFILALPAGAGRRAAAGQITGYFSRVYLGSDPLKLKADEVSKWLLTLPDDVWHEEIGQVISRWRRDDGAAVEAWLAQTPFAVRDRVLASYCRAFDWDEPSTGFGAGFAISDPHLRRETFRRIFADMTEEAREALLEKIELSPAHAREITSVLERL</sequence>
<accession>A0A6J4HPB4</accession>
<dbReference type="EMBL" id="CADCTA010000050">
    <property type="protein sequence ID" value="CAA9229014.1"/>
    <property type="molecule type" value="Genomic_DNA"/>
</dbReference>